<gene>
    <name evidence="7" type="ordered locus">Trad_1260</name>
</gene>
<dbReference type="GO" id="GO:0030203">
    <property type="term" value="P:glycosaminoglycan metabolic process"/>
    <property type="evidence" value="ECO:0007669"/>
    <property type="project" value="InterPro"/>
</dbReference>
<name>D7CWI4_TRURR</name>
<dbReference type="HOGENOM" id="CLU_006332_4_1_0"/>
<keyword evidence="2" id="KW-0732">Signal</keyword>
<evidence type="ECO:0000256" key="5">
    <source>
        <dbReference type="PIRSR" id="PIRSR036666-50"/>
    </source>
</evidence>
<evidence type="ECO:0000259" key="6">
    <source>
        <dbReference type="Pfam" id="PF00884"/>
    </source>
</evidence>
<dbReference type="GO" id="GO:0008449">
    <property type="term" value="F:N-acetylglucosamine-6-sulfatase activity"/>
    <property type="evidence" value="ECO:0007669"/>
    <property type="project" value="InterPro"/>
</dbReference>
<dbReference type="PIRSF" id="PIRSF036666">
    <property type="entry name" value="G6S"/>
    <property type="match status" value="1"/>
</dbReference>
<dbReference type="Proteomes" id="UP000000379">
    <property type="component" value="Chromosome"/>
</dbReference>
<dbReference type="PANTHER" id="PTHR43108">
    <property type="entry name" value="N-ACETYLGLUCOSAMINE-6-SULFATASE FAMILY MEMBER"/>
    <property type="match status" value="1"/>
</dbReference>
<protein>
    <submittedName>
        <fullName evidence="7">Sulfatase</fullName>
    </submittedName>
</protein>
<evidence type="ECO:0000256" key="4">
    <source>
        <dbReference type="ARBA" id="ARBA00023180"/>
    </source>
</evidence>
<dbReference type="PROSITE" id="PS51257">
    <property type="entry name" value="PROKAR_LIPOPROTEIN"/>
    <property type="match status" value="1"/>
</dbReference>
<evidence type="ECO:0000256" key="2">
    <source>
        <dbReference type="ARBA" id="ARBA00022729"/>
    </source>
</evidence>
<dbReference type="Pfam" id="PF00884">
    <property type="entry name" value="Sulfatase"/>
    <property type="match status" value="1"/>
</dbReference>
<reference evidence="8" key="1">
    <citation type="submission" date="2010-05" db="EMBL/GenBank/DDBJ databases">
        <title>The complete genome of Truepera radiovictris DSM 17093.</title>
        <authorList>
            <consortium name="US DOE Joint Genome Institute (JGI-PGF)"/>
            <person name="Lucas S."/>
            <person name="Copeland A."/>
            <person name="Lapidus A."/>
            <person name="Glavina del Rio T."/>
            <person name="Dalin E."/>
            <person name="Tice H."/>
            <person name="Bruce D."/>
            <person name="Goodwin L."/>
            <person name="Pitluck S."/>
            <person name="Kyrpides N."/>
            <person name="Mavromatis K."/>
            <person name="Ovchinnikova G."/>
            <person name="Munk A.C."/>
            <person name="Detter J.C."/>
            <person name="Han C."/>
            <person name="Tapia R."/>
            <person name="Land M."/>
            <person name="Hauser L."/>
            <person name="Markowitz V."/>
            <person name="Cheng J.-F."/>
            <person name="Hugenholtz P."/>
            <person name="Woyke T."/>
            <person name="Wu D."/>
            <person name="Tindall B."/>
            <person name="Pomrenke H.G."/>
            <person name="Brambilla E."/>
            <person name="Klenk H.-P."/>
            <person name="Eisen J.A."/>
        </authorList>
    </citation>
    <scope>NUCLEOTIDE SEQUENCE [LARGE SCALE GENOMIC DNA]</scope>
    <source>
        <strain evidence="8">DSM 17093 / CIP 108686 / LMG 22925 / RQ-24</strain>
    </source>
</reference>
<evidence type="ECO:0000256" key="1">
    <source>
        <dbReference type="ARBA" id="ARBA00008779"/>
    </source>
</evidence>
<dbReference type="CDD" id="cd16147">
    <property type="entry name" value="G6S"/>
    <property type="match status" value="1"/>
</dbReference>
<dbReference type="PANTHER" id="PTHR43108:SF8">
    <property type="entry name" value="SD21168P"/>
    <property type="match status" value="1"/>
</dbReference>
<comment type="PTM">
    <text evidence="5">The conversion to 3-oxoalanine (also known as C-formylglycine, FGly), of a serine or cysteine residue in prokaryotes and of a cysteine residue in eukaryotes, is critical for catalytic activity.</text>
</comment>
<proteinExistence type="inferred from homology"/>
<dbReference type="STRING" id="649638.Trad_1260"/>
<evidence type="ECO:0000313" key="7">
    <source>
        <dbReference type="EMBL" id="ADI14383.1"/>
    </source>
</evidence>
<dbReference type="InterPro" id="IPR024607">
    <property type="entry name" value="Sulfatase_CS"/>
</dbReference>
<dbReference type="InterPro" id="IPR017850">
    <property type="entry name" value="Alkaline_phosphatase_core_sf"/>
</dbReference>
<evidence type="ECO:0000313" key="8">
    <source>
        <dbReference type="Proteomes" id="UP000000379"/>
    </source>
</evidence>
<accession>D7CWI4</accession>
<dbReference type="AlphaFoldDB" id="D7CWI4"/>
<feature type="modified residue" description="3-oxoalanine (Cys)" evidence="5">
    <location>
        <position position="84"/>
    </location>
</feature>
<dbReference type="InterPro" id="IPR012251">
    <property type="entry name" value="GlcNAc_6-SO4ase"/>
</dbReference>
<keyword evidence="3" id="KW-0378">Hydrolase</keyword>
<reference evidence="7 8" key="2">
    <citation type="journal article" date="2011" name="Stand. Genomic Sci.">
        <title>Complete genome sequence of Truepera radiovictrix type strain (RQ-24).</title>
        <authorList>
            <person name="Ivanova N."/>
            <person name="Rohde C."/>
            <person name="Munk C."/>
            <person name="Nolan M."/>
            <person name="Lucas S."/>
            <person name="Del Rio T.G."/>
            <person name="Tice H."/>
            <person name="Deshpande S."/>
            <person name="Cheng J.F."/>
            <person name="Tapia R."/>
            <person name="Han C."/>
            <person name="Goodwin L."/>
            <person name="Pitluck S."/>
            <person name="Liolios K."/>
            <person name="Mavromatis K."/>
            <person name="Mikhailova N."/>
            <person name="Pati A."/>
            <person name="Chen A."/>
            <person name="Palaniappan K."/>
            <person name="Land M."/>
            <person name="Hauser L."/>
            <person name="Chang Y.J."/>
            <person name="Jeffries C.D."/>
            <person name="Brambilla E."/>
            <person name="Rohde M."/>
            <person name="Goker M."/>
            <person name="Tindall B.J."/>
            <person name="Woyke T."/>
            <person name="Bristow J."/>
            <person name="Eisen J.A."/>
            <person name="Markowitz V."/>
            <person name="Hugenholtz P."/>
            <person name="Kyrpides N.C."/>
            <person name="Klenk H.P."/>
            <person name="Lapidus A."/>
        </authorList>
    </citation>
    <scope>NUCLEOTIDE SEQUENCE [LARGE SCALE GENOMIC DNA]</scope>
    <source>
        <strain evidence="8">DSM 17093 / CIP 108686 / LMG 22925 / RQ-24</strain>
    </source>
</reference>
<feature type="domain" description="Sulfatase N-terminal" evidence="6">
    <location>
        <begin position="42"/>
        <end position="390"/>
    </location>
</feature>
<dbReference type="EMBL" id="CP002049">
    <property type="protein sequence ID" value="ADI14383.1"/>
    <property type="molecule type" value="Genomic_DNA"/>
</dbReference>
<evidence type="ECO:0000256" key="3">
    <source>
        <dbReference type="ARBA" id="ARBA00022801"/>
    </source>
</evidence>
<dbReference type="SUPFAM" id="SSF53649">
    <property type="entry name" value="Alkaline phosphatase-like"/>
    <property type="match status" value="1"/>
</dbReference>
<organism evidence="7 8">
    <name type="scientific">Truepera radiovictrix (strain DSM 17093 / CIP 108686 / LMG 22925 / RQ-24)</name>
    <dbReference type="NCBI Taxonomy" id="649638"/>
    <lineage>
        <taxon>Bacteria</taxon>
        <taxon>Thermotogati</taxon>
        <taxon>Deinococcota</taxon>
        <taxon>Deinococci</taxon>
        <taxon>Trueperales</taxon>
        <taxon>Trueperaceae</taxon>
        <taxon>Truepera</taxon>
    </lineage>
</organism>
<dbReference type="InterPro" id="IPR000917">
    <property type="entry name" value="Sulfatase_N"/>
</dbReference>
<dbReference type="KEGG" id="tra:Trad_1260"/>
<dbReference type="Gene3D" id="3.40.720.10">
    <property type="entry name" value="Alkaline Phosphatase, subunit A"/>
    <property type="match status" value="1"/>
</dbReference>
<dbReference type="eggNOG" id="COG3119">
    <property type="taxonomic scope" value="Bacteria"/>
</dbReference>
<dbReference type="PROSITE" id="PS00523">
    <property type="entry name" value="SULFATASE_1"/>
    <property type="match status" value="1"/>
</dbReference>
<keyword evidence="8" id="KW-1185">Reference proteome</keyword>
<sequence length="522" mass="57594">MVWWRVVPPFAPPRPRVRRLAVALAWAALTLLSACSTQPSRPNVILILTDDQLAASLALMPTLQRELVGEGVHLPNAFTSTPLCCPARVSLLRGQYAHNHRVRSNGGPEGGFPKLYDTGAEASSLATWLQGAGYRTALMGKYLNAYPYGPEGENPSGYRGPRVNYVPPGWSEWYGFIDVPRDPRNSPYAMYDYKINANGRIRHYGSRPQDYQTDVLAGLAVDFVRRSARRGPFFLLLAPTAPHLPAVPAPRHADAFRDLQAPRPPSFNADPQGKARWLELPPLSDADIAAIDATYRAQAQMLLAVDELLGSLLDALRETGTLDNTYLVFTSDHGWHSGEHRLFHLKLTPYDASVRLPLVIRGPGIPKGEVREHLVLNTDLAPTIAAWAGVSPPAWVDGRSLAPVLRPRPVPLEGWRQSVLTEFWPRRALGEDPEHRPTEHHPKVPVPQYRAVRTLGRLYVEYRYADGTREGELYDLTNDPFELTNLYAGADVALKAALAAHAEALQGCAGATCRALEDQAVP</sequence>
<comment type="similarity">
    <text evidence="1">Belongs to the sulfatase family.</text>
</comment>
<keyword evidence="4" id="KW-0325">Glycoprotein</keyword>